<dbReference type="InterPro" id="IPR021803">
    <property type="entry name" value="DUF3373"/>
</dbReference>
<dbReference type="Pfam" id="PF11853">
    <property type="entry name" value="DUF3373"/>
    <property type="match status" value="1"/>
</dbReference>
<dbReference type="HOGENOM" id="CLU_505929_0_0_7"/>
<organism evidence="2 3">
    <name type="scientific">Sulfurospirillum barnesii (strain ATCC 700032 / DSM 10660 / SES-3)</name>
    <dbReference type="NCBI Taxonomy" id="760154"/>
    <lineage>
        <taxon>Bacteria</taxon>
        <taxon>Pseudomonadati</taxon>
        <taxon>Campylobacterota</taxon>
        <taxon>Epsilonproteobacteria</taxon>
        <taxon>Campylobacterales</taxon>
        <taxon>Sulfurospirillaceae</taxon>
        <taxon>Sulfurospirillum</taxon>
    </lineage>
</organism>
<proteinExistence type="predicted"/>
<keyword evidence="3" id="KW-1185">Reference proteome</keyword>
<dbReference type="STRING" id="760154.Sulba_2533"/>
<reference evidence="2 3" key="1">
    <citation type="submission" date="2012-06" db="EMBL/GenBank/DDBJ databases">
        <title>Complete sequence of Sulfurospirillum barnesii SES-3.</title>
        <authorList>
            <consortium name="US DOE Joint Genome Institute"/>
            <person name="Lucas S."/>
            <person name="Han J."/>
            <person name="Lapidus A."/>
            <person name="Cheng J.-F."/>
            <person name="Goodwin L."/>
            <person name="Pitluck S."/>
            <person name="Peters L."/>
            <person name="Ovchinnikova G."/>
            <person name="Lu M."/>
            <person name="Detter J.C."/>
            <person name="Han C."/>
            <person name="Tapia R."/>
            <person name="Land M."/>
            <person name="Hauser L."/>
            <person name="Kyrpides N."/>
            <person name="Ivanova N."/>
            <person name="Pagani I."/>
            <person name="Stolz J."/>
            <person name="Arkin A."/>
            <person name="Dehal P."/>
            <person name="Oremland R."/>
            <person name="Saltikov C."/>
            <person name="Basu P."/>
            <person name="Hollibaugh J."/>
            <person name="Newman D."/>
            <person name="Stolyar S."/>
            <person name="Hazen T."/>
            <person name="Woyke T."/>
        </authorList>
    </citation>
    <scope>NUCLEOTIDE SEQUENCE [LARGE SCALE GENOMIC DNA]</scope>
    <source>
        <strain evidence="3">ATCC 700032 / DSM 10660 / SES-3</strain>
    </source>
</reference>
<evidence type="ECO:0008006" key="4">
    <source>
        <dbReference type="Google" id="ProtNLM"/>
    </source>
</evidence>
<dbReference type="EMBL" id="CP003333">
    <property type="protein sequence ID" value="AFL69800.1"/>
    <property type="molecule type" value="Genomic_DNA"/>
</dbReference>
<dbReference type="RefSeq" id="WP_014770663.1">
    <property type="nucleotide sequence ID" value="NC_018002.1"/>
</dbReference>
<dbReference type="eggNOG" id="ENOG502Z9YV">
    <property type="taxonomic scope" value="Bacteria"/>
</dbReference>
<keyword evidence="1" id="KW-0175">Coiled coil</keyword>
<evidence type="ECO:0000313" key="3">
    <source>
        <dbReference type="Proteomes" id="UP000006176"/>
    </source>
</evidence>
<name>I3Y0S6_SULBS</name>
<dbReference type="KEGG" id="sba:Sulba_2533"/>
<dbReference type="OrthoDB" id="9760233at2"/>
<sequence length="486" mass="53108">MKKTLVILSLGLSYVLGADDSLRQEIEALKAQMAELKNAQSKINIDALKAQISEVKAHDANDNIKWSVDLRTSYDAVDYKVNKSANAMGTVAQDERNGVWTNKLILGMAAQPADNLVFKGSLGAYKAFGQTNMSTNGTMFQSFDWYGTQKPNDSTIKLREAYFLYFGNMGDMPYTASFGRRPSIDGFLTNLRADNENPASPIGHNINMEFDGASFKFDLDKLTGISGMYVKLCLGRGFSETRGSYSMDSSGGFNSSYSEDGDTPNMDLAGLIFQVYDNGQYKVMANAFKGWNMMDINMLSATSFKFADVGDLTGGALSLQVNGIGDGISDFLDDSIFFISYAFSKTDPNNSVLGTTTGTATGMLGSTDSETGSSIYAGIQVPSFFAGHRLGLEYNHGSKYWRSFTYGEDTLVGSKLAARGDAYEVYYTLPLVGKNLTAQLSYLYIDYDYTGSDSFFGWTGSPQKVNETAGAVQTAQNVRASLRYRY</sequence>
<gene>
    <name evidence="2" type="ordered locus">Sulba_2533</name>
</gene>
<evidence type="ECO:0000313" key="2">
    <source>
        <dbReference type="EMBL" id="AFL69800.1"/>
    </source>
</evidence>
<dbReference type="Proteomes" id="UP000006176">
    <property type="component" value="Chromosome"/>
</dbReference>
<protein>
    <recommendedName>
        <fullName evidence="4">DUF3373 domain-containing protein</fullName>
    </recommendedName>
</protein>
<dbReference type="AlphaFoldDB" id="I3Y0S6"/>
<feature type="coiled-coil region" evidence="1">
    <location>
        <begin position="19"/>
        <end position="51"/>
    </location>
</feature>
<accession>I3Y0S6</accession>
<evidence type="ECO:0000256" key="1">
    <source>
        <dbReference type="SAM" id="Coils"/>
    </source>
</evidence>
<dbReference type="PATRIC" id="fig|760154.4.peg.2532"/>